<accession>A0ABQ5D4T2</accession>
<evidence type="ECO:0000313" key="3">
    <source>
        <dbReference type="Proteomes" id="UP001151760"/>
    </source>
</evidence>
<feature type="coiled-coil region" evidence="1">
    <location>
        <begin position="127"/>
        <end position="154"/>
    </location>
</feature>
<dbReference type="Proteomes" id="UP001151760">
    <property type="component" value="Unassembled WGS sequence"/>
</dbReference>
<dbReference type="EMBL" id="BQNB010014858">
    <property type="protein sequence ID" value="GJT33196.1"/>
    <property type="molecule type" value="Genomic_DNA"/>
</dbReference>
<name>A0ABQ5D4T2_9ASTR</name>
<evidence type="ECO:0000256" key="1">
    <source>
        <dbReference type="SAM" id="Coils"/>
    </source>
</evidence>
<protein>
    <submittedName>
        <fullName evidence="2">Uncharacterized protein</fullName>
    </submittedName>
</protein>
<sequence length="526" mass="60913">MELRKISFPGGPTDSVVEHISNVLEIASIFNAHGSNLVQQEDGESLSDTWERYNDLLFKFPFHDLNDHQKVNTFYNGLNNQTRRTFDTNGLIPGLTASDALKSIQKLVKHSHKWHCEENHITTSDPLRIITKKLKLLNHEIEELTVDFRKLNTNDVRKSYYAEVKSIKSSKIDYDKTYTESSNLQTNLKDKFEQCLKESSERQAYSSNRQTQELVMNDEKVRDFENYLSPEYGRQDIILLSPSEFADNKKEFSMTLCNPDKRMSIGLEEFVDIDDMWDDLDPRILSNEKATTSTITINRGLIRAISTSLVTDIAQKEKNKAKWTKPSTGMERVEQEDDGNDRDTFDIWDITVEYVERIRQFFTPNVDVIENVIQPLIPKTLHTTPSNEDYVARATKSILDDLLEEFGDEILNVTMVDEGAKCNPAKDLEELERLLAKEPQSNFTEIQVHSVIINSEPFVHTQLMSPLYGVFKTSKPCKFVRIRRENKMDEEYDPYDDDLYESHDMFDNLQAICDELDITVRGQKKN</sequence>
<comment type="caution">
    <text evidence="2">The sequence shown here is derived from an EMBL/GenBank/DDBJ whole genome shotgun (WGS) entry which is preliminary data.</text>
</comment>
<reference evidence="2" key="2">
    <citation type="submission" date="2022-01" db="EMBL/GenBank/DDBJ databases">
        <authorList>
            <person name="Yamashiro T."/>
            <person name="Shiraishi A."/>
            <person name="Satake H."/>
            <person name="Nakayama K."/>
        </authorList>
    </citation>
    <scope>NUCLEOTIDE SEQUENCE</scope>
</reference>
<gene>
    <name evidence="2" type="ORF">Tco_0923615</name>
</gene>
<keyword evidence="1" id="KW-0175">Coiled coil</keyword>
<proteinExistence type="predicted"/>
<keyword evidence="3" id="KW-1185">Reference proteome</keyword>
<evidence type="ECO:0000313" key="2">
    <source>
        <dbReference type="EMBL" id="GJT33196.1"/>
    </source>
</evidence>
<reference evidence="2" key="1">
    <citation type="journal article" date="2022" name="Int. J. Mol. Sci.">
        <title>Draft Genome of Tanacetum Coccineum: Genomic Comparison of Closely Related Tanacetum-Family Plants.</title>
        <authorList>
            <person name="Yamashiro T."/>
            <person name="Shiraishi A."/>
            <person name="Nakayama K."/>
            <person name="Satake H."/>
        </authorList>
    </citation>
    <scope>NUCLEOTIDE SEQUENCE</scope>
</reference>
<organism evidence="2 3">
    <name type="scientific">Tanacetum coccineum</name>
    <dbReference type="NCBI Taxonomy" id="301880"/>
    <lineage>
        <taxon>Eukaryota</taxon>
        <taxon>Viridiplantae</taxon>
        <taxon>Streptophyta</taxon>
        <taxon>Embryophyta</taxon>
        <taxon>Tracheophyta</taxon>
        <taxon>Spermatophyta</taxon>
        <taxon>Magnoliopsida</taxon>
        <taxon>eudicotyledons</taxon>
        <taxon>Gunneridae</taxon>
        <taxon>Pentapetalae</taxon>
        <taxon>asterids</taxon>
        <taxon>campanulids</taxon>
        <taxon>Asterales</taxon>
        <taxon>Asteraceae</taxon>
        <taxon>Asteroideae</taxon>
        <taxon>Anthemideae</taxon>
        <taxon>Anthemidinae</taxon>
        <taxon>Tanacetum</taxon>
    </lineage>
</organism>